<name>A0ABS3KL67_9PROT</name>
<dbReference type="Proteomes" id="UP001518989">
    <property type="component" value="Unassembled WGS sequence"/>
</dbReference>
<dbReference type="SMART" id="SM00028">
    <property type="entry name" value="TPR"/>
    <property type="match status" value="3"/>
</dbReference>
<comment type="caution">
    <text evidence="4">The sequence shown here is derived from an EMBL/GenBank/DDBJ whole genome shotgun (WGS) entry which is preliminary data.</text>
</comment>
<evidence type="ECO:0000259" key="3">
    <source>
        <dbReference type="Pfam" id="PF00534"/>
    </source>
</evidence>
<keyword evidence="2" id="KW-0802">TPR repeat</keyword>
<protein>
    <submittedName>
        <fullName evidence="4">Glycosyltransferase</fullName>
    </submittedName>
</protein>
<evidence type="ECO:0000256" key="1">
    <source>
        <dbReference type="ARBA" id="ARBA00022679"/>
    </source>
</evidence>
<dbReference type="InterPro" id="IPR011990">
    <property type="entry name" value="TPR-like_helical_dom_sf"/>
</dbReference>
<feature type="domain" description="Glycosyl transferase family 1" evidence="3">
    <location>
        <begin position="379"/>
        <end position="534"/>
    </location>
</feature>
<evidence type="ECO:0000313" key="5">
    <source>
        <dbReference type="Proteomes" id="UP001518989"/>
    </source>
</evidence>
<keyword evidence="5" id="KW-1185">Reference proteome</keyword>
<reference evidence="4 5" key="1">
    <citation type="submission" date="2020-09" db="EMBL/GenBank/DDBJ databases">
        <title>Roseomonas.</title>
        <authorList>
            <person name="Zhu W."/>
        </authorList>
    </citation>
    <scope>NUCLEOTIDE SEQUENCE [LARGE SCALE GENOMIC DNA]</scope>
    <source>
        <strain evidence="4 5">573</strain>
    </source>
</reference>
<dbReference type="SUPFAM" id="SSF53756">
    <property type="entry name" value="UDP-Glycosyltransferase/glycogen phosphorylase"/>
    <property type="match status" value="1"/>
</dbReference>
<dbReference type="PANTHER" id="PTHR46401">
    <property type="entry name" value="GLYCOSYLTRANSFERASE WBBK-RELATED"/>
    <property type="match status" value="1"/>
</dbReference>
<dbReference type="InterPro" id="IPR019734">
    <property type="entry name" value="TPR_rpt"/>
</dbReference>
<accession>A0ABS3KL67</accession>
<gene>
    <name evidence="4" type="ORF">IAI61_04050</name>
</gene>
<dbReference type="EMBL" id="JACTNG010000002">
    <property type="protein sequence ID" value="MBO1078191.1"/>
    <property type="molecule type" value="Genomic_DNA"/>
</dbReference>
<evidence type="ECO:0000313" key="4">
    <source>
        <dbReference type="EMBL" id="MBO1078191.1"/>
    </source>
</evidence>
<organism evidence="4 5">
    <name type="scientific">Roseomonas haemaphysalidis</name>
    <dbReference type="NCBI Taxonomy" id="2768162"/>
    <lineage>
        <taxon>Bacteria</taxon>
        <taxon>Pseudomonadati</taxon>
        <taxon>Pseudomonadota</taxon>
        <taxon>Alphaproteobacteria</taxon>
        <taxon>Acetobacterales</taxon>
        <taxon>Roseomonadaceae</taxon>
        <taxon>Roseomonas</taxon>
    </lineage>
</organism>
<dbReference type="SUPFAM" id="SSF48452">
    <property type="entry name" value="TPR-like"/>
    <property type="match status" value="1"/>
</dbReference>
<dbReference type="InterPro" id="IPR001296">
    <property type="entry name" value="Glyco_trans_1"/>
</dbReference>
<dbReference type="Gene3D" id="3.40.50.2000">
    <property type="entry name" value="Glycogen Phosphorylase B"/>
    <property type="match status" value="1"/>
</dbReference>
<sequence length="752" mass="81584">MSSLSADPDALLQLADRQRQARDFLAAAESYRAFTELRPDAWGIRVQQGHCLKEAGRVAEALSCYRDAEAAAPDDADLQLQIGHAQKMLGRWRDAARSYARALALAPGNDDARREADSTAEWRSGPEIEAADRAALGLPPGEAEDGSEPEAPDTLSVVFDITDLLHFFAAQRTPTGIQRVQLGIVSRALRAATPGMALSLAMFDSRSRCWRAVGAPGFLRLCALSAEGSDAADPAWTALRDALRRQINGRPPLRFRQDALLVNLGNSWSMPDYFRALRIAARESGLRYVPFVHDCVPLIVPEHCLADLVRNYARWFGGVGLHAHGILCNSENTRRDVERHLRALLPEGPLPPAFVVRLDADPRALLPAATADAPLPPALREDEPFALFVATLESRKNHLLVFSAWLNLLRRLGPDAVPRLVCVGKPGWHAEAALGLLRGAPELKRHVLLLHDVSDAALDALYRRAQFTVYNSHYEGWGLPITEAFAHGRIVVTPRHSALVEAGGEAALYFTPQSLPELTALLERVMLDGPFRAEQEAVVRQKGRPRSWDAVKDEALDAIAALAARPATPAAPPPLRPGHRYSFAHGEATEPRLDPVMADLVRHGTGWFPLDDWGVSAAADLSTLRLPLPDAAPAAPLRLYLEMQAPRAAMPGGTMDILLRAGAPGGPVTSFAVPLEWGEAATCVFDLPAIAGPVLQVEIDSGEGVRALQHGEARLLGVGLRGFMLCRQDDHLSRIAFLEAQSLSSVIPEPTP</sequence>
<dbReference type="Pfam" id="PF00534">
    <property type="entry name" value="Glycos_transf_1"/>
    <property type="match status" value="1"/>
</dbReference>
<dbReference type="Gene3D" id="1.25.40.10">
    <property type="entry name" value="Tetratricopeptide repeat domain"/>
    <property type="match status" value="1"/>
</dbReference>
<dbReference type="PROSITE" id="PS50005">
    <property type="entry name" value="TPR"/>
    <property type="match status" value="1"/>
</dbReference>
<proteinExistence type="predicted"/>
<evidence type="ECO:0000256" key="2">
    <source>
        <dbReference type="PROSITE-ProRule" id="PRU00339"/>
    </source>
</evidence>
<dbReference type="CDD" id="cd03809">
    <property type="entry name" value="GT4_MtfB-like"/>
    <property type="match status" value="1"/>
</dbReference>
<keyword evidence="1" id="KW-0808">Transferase</keyword>
<feature type="repeat" description="TPR" evidence="2">
    <location>
        <begin position="76"/>
        <end position="109"/>
    </location>
</feature>
<dbReference type="PANTHER" id="PTHR46401:SF2">
    <property type="entry name" value="GLYCOSYLTRANSFERASE WBBK-RELATED"/>
    <property type="match status" value="1"/>
</dbReference>
<dbReference type="RefSeq" id="WP_207415631.1">
    <property type="nucleotide sequence ID" value="NZ_CP061177.1"/>
</dbReference>